<sequence length="338" mass="34941">MRRLALAAALPLALLVACGTTPSANTSAAAAPDAKTEPVVVRISDPGNSGFLAVAKKDGSLDAALAKVNAKVQWAGDFSVFAPAAQAINAGSLDIAVGSITSGVTALAVKPSFKIFATVPPDLAGEGIVVKKDSPIRSVADLAGHTVAVGHGGTSEYLLLKALQTFNVPVEKVKRVYLAPPQTAPVFGSGKVDAWSTFSTFLIPAVTSLDARILASGAEIESDNYVIYVAANTLIDKHPEVLKALYAFIEEGTAKENADPAAYLNVFTSAGPQAVTGAQQDLVVQIQKQGKPAQPVTATEIAKYQEVATFFLDQKVLTAPLDVSQYVVDVTALPDAAS</sequence>
<feature type="chain" id="PRO_5046714699" evidence="2">
    <location>
        <begin position="24"/>
        <end position="338"/>
    </location>
</feature>
<evidence type="ECO:0000313" key="4">
    <source>
        <dbReference type="EMBL" id="MFC7606068.1"/>
    </source>
</evidence>
<dbReference type="InterPro" id="IPR001638">
    <property type="entry name" value="Solute-binding_3/MltF_N"/>
</dbReference>
<name>A0ABW2TBK6_9ACTN</name>
<comment type="similarity">
    <text evidence="1">Belongs to the bacterial solute-binding protein SsuA/TauA family.</text>
</comment>
<dbReference type="EMBL" id="JBHTEE010000001">
    <property type="protein sequence ID" value="MFC7606068.1"/>
    <property type="molecule type" value="Genomic_DNA"/>
</dbReference>
<gene>
    <name evidence="4" type="ORF">ACFQVD_38795</name>
</gene>
<dbReference type="SMART" id="SM00062">
    <property type="entry name" value="PBPb"/>
    <property type="match status" value="1"/>
</dbReference>
<feature type="signal peptide" evidence="2">
    <location>
        <begin position="1"/>
        <end position="23"/>
    </location>
</feature>
<dbReference type="Gene3D" id="3.40.190.10">
    <property type="entry name" value="Periplasmic binding protein-like II"/>
    <property type="match status" value="2"/>
</dbReference>
<evidence type="ECO:0000313" key="5">
    <source>
        <dbReference type="Proteomes" id="UP001596514"/>
    </source>
</evidence>
<organism evidence="4 5">
    <name type="scientific">Streptosporangium amethystogenes subsp. fukuiense</name>
    <dbReference type="NCBI Taxonomy" id="698418"/>
    <lineage>
        <taxon>Bacteria</taxon>
        <taxon>Bacillati</taxon>
        <taxon>Actinomycetota</taxon>
        <taxon>Actinomycetes</taxon>
        <taxon>Streptosporangiales</taxon>
        <taxon>Streptosporangiaceae</taxon>
        <taxon>Streptosporangium</taxon>
    </lineage>
</organism>
<comment type="caution">
    <text evidence="4">The sequence shown here is derived from an EMBL/GenBank/DDBJ whole genome shotgun (WGS) entry which is preliminary data.</text>
</comment>
<dbReference type="PROSITE" id="PS51257">
    <property type="entry name" value="PROKAR_LIPOPROTEIN"/>
    <property type="match status" value="1"/>
</dbReference>
<evidence type="ECO:0000259" key="3">
    <source>
        <dbReference type="SMART" id="SM00062"/>
    </source>
</evidence>
<accession>A0ABW2TBK6</accession>
<proteinExistence type="inferred from homology"/>
<dbReference type="Pfam" id="PF09084">
    <property type="entry name" value="NMT1"/>
    <property type="match status" value="1"/>
</dbReference>
<dbReference type="PANTHER" id="PTHR30024">
    <property type="entry name" value="ALIPHATIC SULFONATES-BINDING PROTEIN-RELATED"/>
    <property type="match status" value="1"/>
</dbReference>
<keyword evidence="5" id="KW-1185">Reference proteome</keyword>
<evidence type="ECO:0000256" key="2">
    <source>
        <dbReference type="SAM" id="SignalP"/>
    </source>
</evidence>
<dbReference type="InterPro" id="IPR015168">
    <property type="entry name" value="SsuA/THI5"/>
</dbReference>
<keyword evidence="2" id="KW-0732">Signal</keyword>
<evidence type="ECO:0000256" key="1">
    <source>
        <dbReference type="ARBA" id="ARBA00010742"/>
    </source>
</evidence>
<protein>
    <submittedName>
        <fullName evidence="4">ABC transporter substrate-binding protein</fullName>
    </submittedName>
</protein>
<dbReference type="PANTHER" id="PTHR30024:SF42">
    <property type="entry name" value="ALIPHATIC SULFONATES-BINDING PROTEIN-RELATED"/>
    <property type="match status" value="1"/>
</dbReference>
<dbReference type="RefSeq" id="WP_343977348.1">
    <property type="nucleotide sequence ID" value="NZ_BAAAGK010000150.1"/>
</dbReference>
<feature type="domain" description="Solute-binding protein family 3/N-terminal" evidence="3">
    <location>
        <begin position="38"/>
        <end position="270"/>
    </location>
</feature>
<reference evidence="5" key="1">
    <citation type="journal article" date="2019" name="Int. J. Syst. Evol. Microbiol.">
        <title>The Global Catalogue of Microorganisms (GCM) 10K type strain sequencing project: providing services to taxonomists for standard genome sequencing and annotation.</title>
        <authorList>
            <consortium name="The Broad Institute Genomics Platform"/>
            <consortium name="The Broad Institute Genome Sequencing Center for Infectious Disease"/>
            <person name="Wu L."/>
            <person name="Ma J."/>
        </authorList>
    </citation>
    <scope>NUCLEOTIDE SEQUENCE [LARGE SCALE GENOMIC DNA]</scope>
    <source>
        <strain evidence="5">JCM 10083</strain>
    </source>
</reference>
<dbReference type="SUPFAM" id="SSF53850">
    <property type="entry name" value="Periplasmic binding protein-like II"/>
    <property type="match status" value="1"/>
</dbReference>
<dbReference type="Proteomes" id="UP001596514">
    <property type="component" value="Unassembled WGS sequence"/>
</dbReference>